<reference evidence="1" key="1">
    <citation type="submission" date="2023-04" db="EMBL/GenBank/DDBJ databases">
        <title>Draft Genome sequencing of Naganishia species isolated from polar environments using Oxford Nanopore Technology.</title>
        <authorList>
            <person name="Leo P."/>
            <person name="Venkateswaran K."/>
        </authorList>
    </citation>
    <scope>NUCLEOTIDE SEQUENCE</scope>
    <source>
        <strain evidence="1">DBVPG 5303</strain>
    </source>
</reference>
<accession>A0ACC2XAV7</accession>
<evidence type="ECO:0000313" key="2">
    <source>
        <dbReference type="Proteomes" id="UP001234202"/>
    </source>
</evidence>
<keyword evidence="2" id="KW-1185">Reference proteome</keyword>
<dbReference type="Proteomes" id="UP001234202">
    <property type="component" value="Unassembled WGS sequence"/>
</dbReference>
<sequence length="644" mass="69929">MVETSIEQQEPEPDIRSLSLRINNPPDQQDQAPLSTFNNSGIATHDDGIRKPRLNSSPSVIKEKDFYLPVRPAALHLSGASSEKLEPALPALTRLRRPFGKETELEQDLSLASVPPARSASTPAYSRSRYHHQHNVDLSNVPKDKNAPSAFATAIPPPPQRLNDVGPPRPPKNIAELFAPDRKLGGDPGWTQSFVNTVKCSYFNLMIFLVPVAWALHFTKQNDVVVFVFTFLSVIPLANLLSFATEQLALRTGEAIGGLLNASFGNAVELLISILALVKGDIALVQASMIGSILSNTLLLYAVASSQLQISLLGISIAAIILPAAYHFATNAGTNTADITDLTHGEENHLLSISRGLAFLLLSVYAMYLVFILYTHAYLFKLPRPGRPHLSRKAAEPQPNHQKVFPKPHWLSSIQSRSSNSSIDDDMAREERDNTLSPVTTREPVNRTASPDAMMHGGDVERGPDSYTQSSPSATAVRSAGHHAEASDSSAEEDDDDEEEETPKVKALFALFLLLGVTAITGVTAEFLIDSVNGLTETTSISKEFVGLILFPLVGNATEHVAAVTVSVKDKLNLSMAIAIGSSIQISLFILPLLVLIGWMIGQPMSLFFDVFETITLTISLLLVNFAISDGRTNYLEGYVLMIS</sequence>
<evidence type="ECO:0000313" key="1">
    <source>
        <dbReference type="EMBL" id="KAJ9120529.1"/>
    </source>
</evidence>
<protein>
    <submittedName>
        <fullName evidence="1">Uncharacterized protein</fullName>
    </submittedName>
</protein>
<organism evidence="1 2">
    <name type="scientific">Naganishia onofrii</name>
    <dbReference type="NCBI Taxonomy" id="1851511"/>
    <lineage>
        <taxon>Eukaryota</taxon>
        <taxon>Fungi</taxon>
        <taxon>Dikarya</taxon>
        <taxon>Basidiomycota</taxon>
        <taxon>Agaricomycotina</taxon>
        <taxon>Tremellomycetes</taxon>
        <taxon>Filobasidiales</taxon>
        <taxon>Filobasidiaceae</taxon>
        <taxon>Naganishia</taxon>
    </lineage>
</organism>
<proteinExistence type="predicted"/>
<comment type="caution">
    <text evidence="1">The sequence shown here is derived from an EMBL/GenBank/DDBJ whole genome shotgun (WGS) entry which is preliminary data.</text>
</comment>
<dbReference type="EMBL" id="JASBWV010000020">
    <property type="protein sequence ID" value="KAJ9120529.1"/>
    <property type="molecule type" value="Genomic_DNA"/>
</dbReference>
<gene>
    <name evidence="1" type="ORF">QFC24_005202</name>
</gene>
<name>A0ACC2XAV7_9TREE</name>